<protein>
    <submittedName>
        <fullName evidence="1">SAM-dependent methyltransferase</fullName>
    </submittedName>
</protein>
<keyword evidence="2" id="KW-1185">Reference proteome</keyword>
<evidence type="ECO:0000313" key="1">
    <source>
        <dbReference type="EMBL" id="TMS57817.1"/>
    </source>
</evidence>
<accession>A0ACD3SP03</accession>
<name>A0ACD3SP03_9BURK</name>
<dbReference type="EMBL" id="AKCV02000017">
    <property type="protein sequence ID" value="TMS57817.1"/>
    <property type="molecule type" value="Genomic_DNA"/>
</dbReference>
<keyword evidence="1" id="KW-0489">Methyltransferase</keyword>
<proteinExistence type="predicted"/>
<organism evidence="1 2">
    <name type="scientific">Imbroritus primus</name>
    <dbReference type="NCBI Taxonomy" id="3058603"/>
    <lineage>
        <taxon>Bacteria</taxon>
        <taxon>Pseudomonadati</taxon>
        <taxon>Pseudomonadota</taxon>
        <taxon>Betaproteobacteria</taxon>
        <taxon>Burkholderiales</taxon>
        <taxon>Burkholderiaceae</taxon>
        <taxon>Imbroritus</taxon>
    </lineage>
</organism>
<gene>
    <name evidence="1" type="ORF">MW7_010080</name>
</gene>
<comment type="caution">
    <text evidence="1">The sequence shown here is derived from an EMBL/GenBank/DDBJ whole genome shotgun (WGS) entry which is preliminary data.</text>
</comment>
<keyword evidence="1" id="KW-0808">Transferase</keyword>
<dbReference type="Proteomes" id="UP000004277">
    <property type="component" value="Unassembled WGS sequence"/>
</dbReference>
<evidence type="ECO:0000313" key="2">
    <source>
        <dbReference type="Proteomes" id="UP000004277"/>
    </source>
</evidence>
<reference evidence="1" key="1">
    <citation type="submission" date="2019-05" db="EMBL/GenBank/DDBJ databases">
        <title>Revised genome assembly of Burkholderiaceae (previously Ralstonia) sp. PBA.</title>
        <authorList>
            <person name="Gan H.M."/>
        </authorList>
    </citation>
    <scope>NUCLEOTIDE SEQUENCE</scope>
    <source>
        <strain evidence="1">PBA</strain>
    </source>
</reference>
<sequence>MLTPFHLSFSRACHVRAALFDQRIFVVQFASSSSAAYPVAPAETGDAPARFFTRLSASVGDGSFVKLVLGRHAGDEEGLERVLVRAVMLRGAPHLSFVYRYTTRDITKNLPVAEAIETVRMLAGTTFRNLHLQTRTAELQLAYGKKGKSTLRVGRLTATAGSVPDQAGPEAEDAPPAADSMPAHAAHNRAKHRMLTLDRPFLVDLGVTTADHQLVPAMSRKWKQINKFIEIFDRALMASRLRDATEVRVVDFGSGKGYLTFAVHDYLSAGLGRCAQVMGVELRESLTSLCNAAAARLEHPGLTFRQGDVRQFAPQPIDVMIALHACDVATDFAIHMGIRAGAEIIMCAPCCHKEIRPQLLSPHPIQAVLRHGVHLGQEAEMITDSLRVLLLEAQGYDAQVFEFVSLEHTSKNKMILAVRRARPHDAAPVLAQIEEVKAFYGIREHCLETLLQADTGT</sequence>